<evidence type="ECO:0000256" key="7">
    <source>
        <dbReference type="ARBA" id="ARBA00022798"/>
    </source>
</evidence>
<dbReference type="SUPFAM" id="SSF52777">
    <property type="entry name" value="CoA-dependent acyltransferases"/>
    <property type="match status" value="2"/>
</dbReference>
<comment type="caution">
    <text evidence="14">The sequence shown here is derived from an EMBL/GenBank/DDBJ whole genome shotgun (WGS) entry which is preliminary data.</text>
</comment>
<dbReference type="PANTHER" id="PTHR31650">
    <property type="entry name" value="O-ACYLTRANSFERASE (WSD1-LIKE) FAMILY PROTEIN"/>
    <property type="match status" value="1"/>
</dbReference>
<evidence type="ECO:0000256" key="1">
    <source>
        <dbReference type="ARBA" id="ARBA00004771"/>
    </source>
</evidence>
<dbReference type="Pfam" id="PF03007">
    <property type="entry name" value="WS_DGAT_cat"/>
    <property type="match status" value="1"/>
</dbReference>
<dbReference type="Pfam" id="PF06974">
    <property type="entry name" value="WS_DGAT_C"/>
    <property type="match status" value="1"/>
</dbReference>
<protein>
    <recommendedName>
        <fullName evidence="4 11">Diacylglycerol O-acyltransferase</fullName>
        <ecNumber evidence="4 11">2.3.1.20</ecNumber>
    </recommendedName>
</protein>
<dbReference type="EC" id="2.3.1.20" evidence="4 11"/>
<dbReference type="Gene3D" id="3.30.559.10">
    <property type="entry name" value="Chloramphenicol acetyltransferase-like domain"/>
    <property type="match status" value="1"/>
</dbReference>
<dbReference type="InterPro" id="IPR045034">
    <property type="entry name" value="O-acyltransferase_WSD1-like"/>
</dbReference>
<evidence type="ECO:0000313" key="14">
    <source>
        <dbReference type="EMBL" id="MFD1930255.1"/>
    </source>
</evidence>
<sequence length="472" mass="51346">MRQLSALDAQFLNFETDTNVANIGGLAILETSLSREAILARLKDRLAGTPQLRQRLAPVPLGLDHPYWADDAALDLDYHVRELALPSPGDDRRLGEQVARLHERRLDRGRPLWEMYLIHGLAQGRSAIYTKLHHAAADGLTGARVLAAVMDPAPAPVTYDPETAPDLLHMLARSARHAAANPVHLLKFLAEVAPALDQLPIVSRLPAAGWLARLVRPGSLPDLPDFAAPHTPLNGAVSAHRSYAFVELPLEEIKRIKDARGVKVNDVVLALSASALRRWLLAHEALPDVPLVAGVPFSLRGRDGERLANQVTLMMIRLPTHVADATERLRLVAEAMRQIKDRFDLVSASWLRELSESVPAPLNALADRAAFEVVGRTIPPVNVIVSNVPGPQFPLYIAGVRLLAHHPVSVVTDVSGAVNITVFSYDGRLGIGVTACGRLVPDVWAYADYLREALDELTICQGRGTAPEAHSP</sequence>
<dbReference type="Proteomes" id="UP001597368">
    <property type="component" value="Unassembled WGS sequence"/>
</dbReference>
<comment type="catalytic activity">
    <reaction evidence="10 11">
        <text>an acyl-CoA + a 1,2-diacyl-sn-glycerol = a triacyl-sn-glycerol + CoA</text>
        <dbReference type="Rhea" id="RHEA:10868"/>
        <dbReference type="ChEBI" id="CHEBI:17815"/>
        <dbReference type="ChEBI" id="CHEBI:57287"/>
        <dbReference type="ChEBI" id="CHEBI:58342"/>
        <dbReference type="ChEBI" id="CHEBI:64615"/>
        <dbReference type="EC" id="2.3.1.20"/>
    </reaction>
</comment>
<keyword evidence="8 11" id="KW-0443">Lipid metabolism</keyword>
<evidence type="ECO:0000256" key="2">
    <source>
        <dbReference type="ARBA" id="ARBA00005189"/>
    </source>
</evidence>
<dbReference type="InterPro" id="IPR004255">
    <property type="entry name" value="O-acyltransferase_WSD1_N"/>
</dbReference>
<evidence type="ECO:0000256" key="10">
    <source>
        <dbReference type="ARBA" id="ARBA00048109"/>
    </source>
</evidence>
<evidence type="ECO:0000313" key="15">
    <source>
        <dbReference type="Proteomes" id="UP001597368"/>
    </source>
</evidence>
<proteinExistence type="inferred from homology"/>
<organism evidence="14 15">
    <name type="scientific">Nonomuraea mangrovi</name>
    <dbReference type="NCBI Taxonomy" id="2316207"/>
    <lineage>
        <taxon>Bacteria</taxon>
        <taxon>Bacillati</taxon>
        <taxon>Actinomycetota</taxon>
        <taxon>Actinomycetes</taxon>
        <taxon>Streptosporangiales</taxon>
        <taxon>Streptosporangiaceae</taxon>
        <taxon>Nonomuraea</taxon>
    </lineage>
</organism>
<feature type="domain" description="O-acyltransferase WSD1-like N-terminal" evidence="12">
    <location>
        <begin position="4"/>
        <end position="268"/>
    </location>
</feature>
<evidence type="ECO:0000256" key="3">
    <source>
        <dbReference type="ARBA" id="ARBA00009587"/>
    </source>
</evidence>
<evidence type="ECO:0000256" key="6">
    <source>
        <dbReference type="ARBA" id="ARBA00022679"/>
    </source>
</evidence>
<dbReference type="InterPro" id="IPR009721">
    <property type="entry name" value="O-acyltransferase_WSD1_C"/>
</dbReference>
<keyword evidence="7 11" id="KW-0319">Glycerol metabolism</keyword>
<reference evidence="15" key="1">
    <citation type="journal article" date="2019" name="Int. J. Syst. Evol. Microbiol.">
        <title>The Global Catalogue of Microorganisms (GCM) 10K type strain sequencing project: providing services to taxonomists for standard genome sequencing and annotation.</title>
        <authorList>
            <consortium name="The Broad Institute Genomics Platform"/>
            <consortium name="The Broad Institute Genome Sequencing Center for Infectious Disease"/>
            <person name="Wu L."/>
            <person name="Ma J."/>
        </authorList>
    </citation>
    <scope>NUCLEOTIDE SEQUENCE [LARGE SCALE GENOMIC DNA]</scope>
    <source>
        <strain evidence="15">ICMP 6774ER</strain>
    </source>
</reference>
<keyword evidence="5 11" id="KW-0444">Lipid biosynthesis</keyword>
<gene>
    <name evidence="14" type="ORF">ACFSKW_02070</name>
</gene>
<dbReference type="PANTHER" id="PTHR31650:SF1">
    <property type="entry name" value="WAX ESTER SYNTHASE_DIACYLGLYCEROL ACYLTRANSFERASE 4-RELATED"/>
    <property type="match status" value="1"/>
</dbReference>
<keyword evidence="6 11" id="KW-0808">Transferase</keyword>
<accession>A0ABW4SMM2</accession>
<dbReference type="RefSeq" id="WP_379568485.1">
    <property type="nucleotide sequence ID" value="NZ_JBHUFV010000003.1"/>
</dbReference>
<evidence type="ECO:0000256" key="4">
    <source>
        <dbReference type="ARBA" id="ARBA00013244"/>
    </source>
</evidence>
<evidence type="ECO:0000256" key="8">
    <source>
        <dbReference type="ARBA" id="ARBA00023098"/>
    </source>
</evidence>
<evidence type="ECO:0000256" key="9">
    <source>
        <dbReference type="ARBA" id="ARBA00023315"/>
    </source>
</evidence>
<dbReference type="EMBL" id="JBHUFV010000003">
    <property type="protein sequence ID" value="MFD1930255.1"/>
    <property type="molecule type" value="Genomic_DNA"/>
</dbReference>
<feature type="domain" description="O-acyltransferase WSD1 C-terminal" evidence="13">
    <location>
        <begin position="309"/>
        <end position="457"/>
    </location>
</feature>
<dbReference type="GO" id="GO:0016746">
    <property type="term" value="F:acyltransferase activity"/>
    <property type="evidence" value="ECO:0007669"/>
    <property type="project" value="UniProtKB-KW"/>
</dbReference>
<keyword evidence="15" id="KW-1185">Reference proteome</keyword>
<comment type="pathway">
    <text evidence="1 11">Glycerolipid metabolism; triacylglycerol biosynthesis.</text>
</comment>
<keyword evidence="9 11" id="KW-0012">Acyltransferase</keyword>
<evidence type="ECO:0000259" key="12">
    <source>
        <dbReference type="Pfam" id="PF03007"/>
    </source>
</evidence>
<evidence type="ECO:0000256" key="5">
    <source>
        <dbReference type="ARBA" id="ARBA00022516"/>
    </source>
</evidence>
<comment type="similarity">
    <text evidence="3 11">Belongs to the long-chain O-acyltransferase family.</text>
</comment>
<dbReference type="InterPro" id="IPR014292">
    <property type="entry name" value="Acyl_transf_WS/DGAT"/>
</dbReference>
<evidence type="ECO:0000259" key="13">
    <source>
        <dbReference type="Pfam" id="PF06974"/>
    </source>
</evidence>
<name>A0ABW4SMM2_9ACTN</name>
<comment type="pathway">
    <text evidence="2">Lipid metabolism.</text>
</comment>
<dbReference type="NCBIfam" id="TIGR02946">
    <property type="entry name" value="acyl_WS_DGAT"/>
    <property type="match status" value="1"/>
</dbReference>
<dbReference type="InterPro" id="IPR023213">
    <property type="entry name" value="CAT-like_dom_sf"/>
</dbReference>
<evidence type="ECO:0000256" key="11">
    <source>
        <dbReference type="RuleBase" id="RU361241"/>
    </source>
</evidence>